<evidence type="ECO:0000313" key="6">
    <source>
        <dbReference type="EMBL" id="EFR31684.1"/>
    </source>
</evidence>
<dbReference type="OrthoDB" id="9791139at2"/>
<feature type="active site" description="For ring-opening step" evidence="4">
    <location>
        <position position="128"/>
    </location>
</feature>
<dbReference type="GO" id="GO:0042802">
    <property type="term" value="F:identical protein binding"/>
    <property type="evidence" value="ECO:0007669"/>
    <property type="project" value="TreeGrafter"/>
</dbReference>
<dbReference type="GO" id="GO:0005737">
    <property type="term" value="C:cytoplasm"/>
    <property type="evidence" value="ECO:0007669"/>
    <property type="project" value="TreeGrafter"/>
</dbReference>
<name>E4KN15_9LACT</name>
<dbReference type="Pfam" id="PF01182">
    <property type="entry name" value="Glucosamine_iso"/>
    <property type="match status" value="1"/>
</dbReference>
<comment type="similarity">
    <text evidence="4">Belongs to the glucosamine/galactosamine-6-phosphate isomerase family. NagB subfamily.</text>
</comment>
<dbReference type="AlphaFoldDB" id="E4KN15"/>
<evidence type="ECO:0000256" key="4">
    <source>
        <dbReference type="HAMAP-Rule" id="MF_01241"/>
    </source>
</evidence>
<evidence type="ECO:0000256" key="2">
    <source>
        <dbReference type="ARBA" id="ARBA00022801"/>
    </source>
</evidence>
<protein>
    <recommendedName>
        <fullName evidence="4">Glucosamine-6-phosphate deaminase</fullName>
        <ecNumber evidence="4">3.5.99.6</ecNumber>
    </recommendedName>
    <alternativeName>
        <fullName evidence="4">GlcN6P deaminase</fullName>
        <shortName evidence="4">GNPDA</shortName>
    </alternativeName>
    <alternativeName>
        <fullName evidence="4">Glucosamine-6-phosphate isomerase</fullName>
    </alternativeName>
</protein>
<dbReference type="InterPro" id="IPR037171">
    <property type="entry name" value="NagB/RpiA_transferase-like"/>
</dbReference>
<keyword evidence="3 4" id="KW-0119">Carbohydrate metabolism</keyword>
<evidence type="ECO:0000256" key="1">
    <source>
        <dbReference type="ARBA" id="ARBA00000644"/>
    </source>
</evidence>
<feature type="active site" description="Proton acceptor; for enolization step" evidence="4">
    <location>
        <position position="62"/>
    </location>
</feature>
<dbReference type="InterPro" id="IPR018321">
    <property type="entry name" value="Glucosamine6P_isomerase_CS"/>
</dbReference>
<dbReference type="GO" id="GO:0004342">
    <property type="term" value="F:glucosamine-6-phosphate deaminase activity"/>
    <property type="evidence" value="ECO:0007669"/>
    <property type="project" value="UniProtKB-UniRule"/>
</dbReference>
<dbReference type="InterPro" id="IPR006148">
    <property type="entry name" value="Glc/Gal-6P_isomerase"/>
</dbReference>
<keyword evidence="2 4" id="KW-0378">Hydrolase</keyword>
<dbReference type="InterPro" id="IPR004547">
    <property type="entry name" value="Glucosamine6P_isomerase"/>
</dbReference>
<comment type="function">
    <text evidence="4">Catalyzes the reversible isomerization-deamination of glucosamine 6-phosphate (GlcN6P) to form fructose 6-phosphate (Fru6P) and ammonium ion.</text>
</comment>
<dbReference type="GO" id="GO:0019262">
    <property type="term" value="P:N-acetylneuraminate catabolic process"/>
    <property type="evidence" value="ECO:0007669"/>
    <property type="project" value="UniProtKB-UniRule"/>
</dbReference>
<dbReference type="GO" id="GO:0005975">
    <property type="term" value="P:carbohydrate metabolic process"/>
    <property type="evidence" value="ECO:0007669"/>
    <property type="project" value="InterPro"/>
</dbReference>
<organism evidence="6 7">
    <name type="scientific">Eremococcus coleocola ACS-139-V-Col8</name>
    <dbReference type="NCBI Taxonomy" id="908337"/>
    <lineage>
        <taxon>Bacteria</taxon>
        <taxon>Bacillati</taxon>
        <taxon>Bacillota</taxon>
        <taxon>Bacilli</taxon>
        <taxon>Lactobacillales</taxon>
        <taxon>Aerococcaceae</taxon>
        <taxon>Eremococcus</taxon>
    </lineage>
</organism>
<reference evidence="6 7" key="1">
    <citation type="submission" date="2010-10" db="EMBL/GenBank/DDBJ databases">
        <authorList>
            <person name="Durkin A.S."/>
            <person name="Madupu R."/>
            <person name="Torralba M."/>
            <person name="Gillis M."/>
            <person name="Methe B."/>
            <person name="Sutton G."/>
            <person name="Nelson K.E."/>
        </authorList>
    </citation>
    <scope>NUCLEOTIDE SEQUENCE [LARGE SCALE GENOMIC DNA]</scope>
    <source>
        <strain evidence="6 7">ACS-139-V-Col8</strain>
    </source>
</reference>
<dbReference type="RefSeq" id="WP_006417816.1">
    <property type="nucleotide sequence ID" value="NZ_AENN01000006.1"/>
</dbReference>
<dbReference type="FunFam" id="3.40.50.1360:FF:000003">
    <property type="entry name" value="Glucosamine-6-phosphate deaminase"/>
    <property type="match status" value="1"/>
</dbReference>
<dbReference type="PANTHER" id="PTHR11280">
    <property type="entry name" value="GLUCOSAMINE-6-PHOSPHATE ISOMERASE"/>
    <property type="match status" value="1"/>
</dbReference>
<dbReference type="PROSITE" id="PS01161">
    <property type="entry name" value="GLC_GALNAC_ISOMERASE"/>
    <property type="match status" value="1"/>
</dbReference>
<dbReference type="CDD" id="cd01399">
    <property type="entry name" value="GlcN6P_deaminase"/>
    <property type="match status" value="1"/>
</dbReference>
<dbReference type="GO" id="GO:0006046">
    <property type="term" value="P:N-acetylglucosamine catabolic process"/>
    <property type="evidence" value="ECO:0007669"/>
    <property type="project" value="UniProtKB-UniRule"/>
</dbReference>
<dbReference type="Gene3D" id="3.40.50.1360">
    <property type="match status" value="1"/>
</dbReference>
<dbReference type="HAMAP" id="MF_01241">
    <property type="entry name" value="GlcN6P_deamin"/>
    <property type="match status" value="1"/>
</dbReference>
<evidence type="ECO:0000313" key="7">
    <source>
        <dbReference type="Proteomes" id="UP000005990"/>
    </source>
</evidence>
<comment type="caution">
    <text evidence="6">The sequence shown here is derived from an EMBL/GenBank/DDBJ whole genome shotgun (WGS) entry which is preliminary data.</text>
</comment>
<dbReference type="UniPathway" id="UPA00629">
    <property type="reaction ID" value="UER00684"/>
</dbReference>
<dbReference type="eggNOG" id="COG0363">
    <property type="taxonomic scope" value="Bacteria"/>
</dbReference>
<keyword evidence="7" id="KW-1185">Reference proteome</keyword>
<comment type="caution">
    <text evidence="4">Lacks conserved residue(s) required for the propagation of feature annotation.</text>
</comment>
<evidence type="ECO:0000259" key="5">
    <source>
        <dbReference type="Pfam" id="PF01182"/>
    </source>
</evidence>
<dbReference type="EMBL" id="AENN01000006">
    <property type="protein sequence ID" value="EFR31684.1"/>
    <property type="molecule type" value="Genomic_DNA"/>
</dbReference>
<dbReference type="GO" id="GO:0006043">
    <property type="term" value="P:glucosamine catabolic process"/>
    <property type="evidence" value="ECO:0007669"/>
    <property type="project" value="TreeGrafter"/>
</dbReference>
<evidence type="ECO:0000256" key="3">
    <source>
        <dbReference type="ARBA" id="ARBA00023277"/>
    </source>
</evidence>
<feature type="active site" description="Proton acceptor; for ring-opening step" evidence="4">
    <location>
        <position position="130"/>
    </location>
</feature>
<dbReference type="SUPFAM" id="SSF100950">
    <property type="entry name" value="NagB/RpiA/CoA transferase-like"/>
    <property type="match status" value="1"/>
</dbReference>
<dbReference type="PANTHER" id="PTHR11280:SF5">
    <property type="entry name" value="GLUCOSAMINE-6-PHOSPHATE ISOMERASE"/>
    <property type="match status" value="1"/>
</dbReference>
<dbReference type="Proteomes" id="UP000005990">
    <property type="component" value="Unassembled WGS sequence"/>
</dbReference>
<proteinExistence type="inferred from homology"/>
<dbReference type="STRING" id="908337.HMPREF9257_0228"/>
<comment type="pathway">
    <text evidence="4">Amino-sugar metabolism; N-acetylneuraminate degradation; D-fructose 6-phosphate from N-acetylneuraminate: step 5/5.</text>
</comment>
<accession>E4KN15</accession>
<feature type="domain" description="Glucosamine/galactosamine-6-phosphate isomerase" evidence="5">
    <location>
        <begin position="11"/>
        <end position="218"/>
    </location>
</feature>
<comment type="catalytic activity">
    <reaction evidence="1 4">
        <text>alpha-D-glucosamine 6-phosphate + H2O = beta-D-fructose 6-phosphate + NH4(+)</text>
        <dbReference type="Rhea" id="RHEA:12172"/>
        <dbReference type="ChEBI" id="CHEBI:15377"/>
        <dbReference type="ChEBI" id="CHEBI:28938"/>
        <dbReference type="ChEBI" id="CHEBI:57634"/>
        <dbReference type="ChEBI" id="CHEBI:75989"/>
        <dbReference type="EC" id="3.5.99.6"/>
    </reaction>
</comment>
<dbReference type="EC" id="3.5.99.6" evidence="4"/>
<dbReference type="NCBIfam" id="TIGR00502">
    <property type="entry name" value="nagB"/>
    <property type="match status" value="1"/>
</dbReference>
<feature type="active site" description="For ring-opening step" evidence="4">
    <location>
        <position position="135"/>
    </location>
</feature>
<gene>
    <name evidence="4 6" type="primary">nagB</name>
    <name evidence="6" type="ORF">HMPREF9257_0228</name>
</gene>
<sequence>MEIIVLDSVEAIGKKAAEIVKETLITGQENFGLATGSSPEGLYKELRESDLDFSQATSVNLDEYVGLGANHPQSYAYFMQEQLFDSKPFKASYLPNGLNSNESDEISRYEAILKEHPIDLQILGIGTNGHIGFNEPGSSFQSVTHKVNLTPSTIEANKRFFESADQVPSQAYSMGIKSIMQAKKIVLIAFGKNKADAIAGMIEGPVTEDLPASILQKHPNVTVLLDSAAASKLS</sequence>